<protein>
    <submittedName>
        <fullName evidence="3">Uncharacterized protein</fullName>
    </submittedName>
</protein>
<dbReference type="Proteomes" id="UP000799750">
    <property type="component" value="Unassembled WGS sequence"/>
</dbReference>
<evidence type="ECO:0000256" key="2">
    <source>
        <dbReference type="SAM" id="Phobius"/>
    </source>
</evidence>
<keyword evidence="4" id="KW-1185">Reference proteome</keyword>
<reference evidence="3" key="1">
    <citation type="journal article" date="2020" name="Stud. Mycol.">
        <title>101 Dothideomycetes genomes: a test case for predicting lifestyles and emergence of pathogens.</title>
        <authorList>
            <person name="Haridas S."/>
            <person name="Albert R."/>
            <person name="Binder M."/>
            <person name="Bloem J."/>
            <person name="Labutti K."/>
            <person name="Salamov A."/>
            <person name="Andreopoulos B."/>
            <person name="Baker S."/>
            <person name="Barry K."/>
            <person name="Bills G."/>
            <person name="Bluhm B."/>
            <person name="Cannon C."/>
            <person name="Castanera R."/>
            <person name="Culley D."/>
            <person name="Daum C."/>
            <person name="Ezra D."/>
            <person name="Gonzalez J."/>
            <person name="Henrissat B."/>
            <person name="Kuo A."/>
            <person name="Liang C."/>
            <person name="Lipzen A."/>
            <person name="Lutzoni F."/>
            <person name="Magnuson J."/>
            <person name="Mondo S."/>
            <person name="Nolan M."/>
            <person name="Ohm R."/>
            <person name="Pangilinan J."/>
            <person name="Park H.-J."/>
            <person name="Ramirez L."/>
            <person name="Alfaro M."/>
            <person name="Sun H."/>
            <person name="Tritt A."/>
            <person name="Yoshinaga Y."/>
            <person name="Zwiers L.-H."/>
            <person name="Turgeon B."/>
            <person name="Goodwin S."/>
            <person name="Spatafora J."/>
            <person name="Crous P."/>
            <person name="Grigoriev I."/>
        </authorList>
    </citation>
    <scope>NUCLEOTIDE SEQUENCE</scope>
    <source>
        <strain evidence="3">CBS 269.34</strain>
    </source>
</reference>
<dbReference type="OrthoDB" id="10582398at2759"/>
<evidence type="ECO:0000313" key="3">
    <source>
        <dbReference type="EMBL" id="KAF2501615.1"/>
    </source>
</evidence>
<accession>A0A6A6R9X2</accession>
<keyword evidence="2" id="KW-1133">Transmembrane helix</keyword>
<keyword evidence="2" id="KW-0472">Membrane</keyword>
<evidence type="ECO:0000313" key="4">
    <source>
        <dbReference type="Proteomes" id="UP000799750"/>
    </source>
</evidence>
<sequence>MHTDPSQPPASPRSNPISHLPIPPPPYTKPNDRRNSPIILTLTILLHLLAITLTLTTFISGTAITPGTTQRSHQRALGDPVSILRFSIELSGWNTTDGQEPPYNSSLLNPYAYLTLGA</sequence>
<organism evidence="3 4">
    <name type="scientific">Lophium mytilinum</name>
    <dbReference type="NCBI Taxonomy" id="390894"/>
    <lineage>
        <taxon>Eukaryota</taxon>
        <taxon>Fungi</taxon>
        <taxon>Dikarya</taxon>
        <taxon>Ascomycota</taxon>
        <taxon>Pezizomycotina</taxon>
        <taxon>Dothideomycetes</taxon>
        <taxon>Pleosporomycetidae</taxon>
        <taxon>Mytilinidiales</taxon>
        <taxon>Mytilinidiaceae</taxon>
        <taxon>Lophium</taxon>
    </lineage>
</organism>
<feature type="region of interest" description="Disordered" evidence="1">
    <location>
        <begin position="1"/>
        <end position="33"/>
    </location>
</feature>
<dbReference type="AlphaFoldDB" id="A0A6A6R9X2"/>
<feature type="compositionally biased region" description="Pro residues" evidence="1">
    <location>
        <begin position="1"/>
        <end position="11"/>
    </location>
</feature>
<evidence type="ECO:0000256" key="1">
    <source>
        <dbReference type="SAM" id="MobiDB-lite"/>
    </source>
</evidence>
<gene>
    <name evidence="3" type="ORF">BU16DRAFT_556095</name>
</gene>
<dbReference type="EMBL" id="MU004182">
    <property type="protein sequence ID" value="KAF2501615.1"/>
    <property type="molecule type" value="Genomic_DNA"/>
</dbReference>
<proteinExistence type="predicted"/>
<keyword evidence="2" id="KW-0812">Transmembrane</keyword>
<feature type="transmembrane region" description="Helical" evidence="2">
    <location>
        <begin position="38"/>
        <end position="65"/>
    </location>
</feature>
<name>A0A6A6R9X2_9PEZI</name>